<gene>
    <name evidence="5" type="ORF">KPL78_09540</name>
</gene>
<dbReference type="SUPFAM" id="SSF53850">
    <property type="entry name" value="Periplasmic binding protein-like II"/>
    <property type="match status" value="1"/>
</dbReference>
<feature type="domain" description="Solute-binding protein family 5" evidence="4">
    <location>
        <begin position="78"/>
        <end position="415"/>
    </location>
</feature>
<dbReference type="NCBIfam" id="TIGR04028">
    <property type="entry name" value="SBP_KPN_01854"/>
    <property type="match status" value="1"/>
</dbReference>
<protein>
    <submittedName>
        <fullName evidence="5">TIGR04028 family ABC transporter substrate-binding protein</fullName>
    </submittedName>
</protein>
<dbReference type="InterPro" id="IPR023920">
    <property type="entry name" value="ABC_transptr_sub-bd_KPN01854"/>
</dbReference>
<feature type="chain" id="PRO_5045876143" evidence="3">
    <location>
        <begin position="29"/>
        <end position="543"/>
    </location>
</feature>
<keyword evidence="6" id="KW-1185">Reference proteome</keyword>
<dbReference type="InterPro" id="IPR030678">
    <property type="entry name" value="Peptide/Ni-bd"/>
</dbReference>
<dbReference type="CDD" id="cd08492">
    <property type="entry name" value="PBP2_NikA_DppA_OppA_like_15"/>
    <property type="match status" value="1"/>
</dbReference>
<evidence type="ECO:0000313" key="5">
    <source>
        <dbReference type="EMBL" id="MBW6398088.1"/>
    </source>
</evidence>
<reference evidence="5 6" key="1">
    <citation type="submission" date="2021-07" db="EMBL/GenBank/DDBJ databases">
        <authorList>
            <person name="So Y."/>
        </authorList>
    </citation>
    <scope>NUCLEOTIDE SEQUENCE [LARGE SCALE GENOMIC DNA]</scope>
    <source>
        <strain evidence="5 6">HJA6</strain>
    </source>
</reference>
<sequence>MSTTRRSLLAAPALLPALALSREASAQAAPVRGGTLIYLEQQTYTNLYPPAGGFYPNSGVLNQITDKLTYQNPRTLDIEPWIAESWTVNATATEYVFKLRPGVTFSDGTPVDAAAVAKNYDVFGLGDRTLRHPVSEVITNYERSEVVDPLTVRFLFKAPSPGFLQGTSVIGGGLVSLRTLALPFDQLGDATKIIGSGPFTVARQVLGRELVLNARPDYAWGPKNHPHQGRALLDSIRIIVTGEDSVRIGGLLAGQAHVIRQIQAYDEERVKSRGFQIFAPSTRGVNNSIAFRPDNPLVADIRVRRALLHATNAAEVVSTLFSANYPQATSVIASTAQGYVNLSGMLAFDPALSARLLDEAGWTLGASGVRAKDGQELVLTAYESPPQPRNKDTLQLVSQQWARVGVKLNVLAGDLGSRTVDSLDPAKTPVAPAMVGRADPDVIRSNYYPTTRNVLLQKGGVSQRVQNFRDDDLNALLEAIASETDPAKRLSLTGDVQRYILDKAYVIPLFEEPQVFAAAPRVRGFGFEAVGRPSFYGTWLAAR</sequence>
<dbReference type="Gene3D" id="3.40.190.10">
    <property type="entry name" value="Periplasmic binding protein-like II"/>
    <property type="match status" value="1"/>
</dbReference>
<evidence type="ECO:0000256" key="3">
    <source>
        <dbReference type="SAM" id="SignalP"/>
    </source>
</evidence>
<dbReference type="InterPro" id="IPR000914">
    <property type="entry name" value="SBP_5_dom"/>
</dbReference>
<dbReference type="PIRSF" id="PIRSF002741">
    <property type="entry name" value="MppA"/>
    <property type="match status" value="1"/>
</dbReference>
<dbReference type="Proteomes" id="UP001196565">
    <property type="component" value="Unassembled WGS sequence"/>
</dbReference>
<name>A0ABS7A709_9PROT</name>
<dbReference type="Pfam" id="PF00496">
    <property type="entry name" value="SBP_bac_5"/>
    <property type="match status" value="1"/>
</dbReference>
<accession>A0ABS7A709</accession>
<evidence type="ECO:0000256" key="1">
    <source>
        <dbReference type="ARBA" id="ARBA00004418"/>
    </source>
</evidence>
<organism evidence="5 6">
    <name type="scientific">Roseomonas alba</name>
    <dbReference type="NCBI Taxonomy" id="2846776"/>
    <lineage>
        <taxon>Bacteria</taxon>
        <taxon>Pseudomonadati</taxon>
        <taxon>Pseudomonadota</taxon>
        <taxon>Alphaproteobacteria</taxon>
        <taxon>Acetobacterales</taxon>
        <taxon>Roseomonadaceae</taxon>
        <taxon>Roseomonas</taxon>
    </lineage>
</organism>
<dbReference type="PANTHER" id="PTHR30290">
    <property type="entry name" value="PERIPLASMIC BINDING COMPONENT OF ABC TRANSPORTER"/>
    <property type="match status" value="1"/>
</dbReference>
<proteinExistence type="inferred from homology"/>
<keyword evidence="3" id="KW-0732">Signal</keyword>
<evidence type="ECO:0000313" key="6">
    <source>
        <dbReference type="Proteomes" id="UP001196565"/>
    </source>
</evidence>
<feature type="signal peptide" evidence="3">
    <location>
        <begin position="1"/>
        <end position="28"/>
    </location>
</feature>
<comment type="similarity">
    <text evidence="2">Belongs to the bacterial solute-binding protein 5 family.</text>
</comment>
<evidence type="ECO:0000259" key="4">
    <source>
        <dbReference type="Pfam" id="PF00496"/>
    </source>
</evidence>
<dbReference type="InterPro" id="IPR039424">
    <property type="entry name" value="SBP_5"/>
</dbReference>
<dbReference type="RefSeq" id="WP_219762707.1">
    <property type="nucleotide sequence ID" value="NZ_JAHYBZ010000003.1"/>
</dbReference>
<evidence type="ECO:0000256" key="2">
    <source>
        <dbReference type="ARBA" id="ARBA00005695"/>
    </source>
</evidence>
<dbReference type="EMBL" id="JAHYBZ010000003">
    <property type="protein sequence ID" value="MBW6398088.1"/>
    <property type="molecule type" value="Genomic_DNA"/>
</dbReference>
<comment type="caution">
    <text evidence="5">The sequence shown here is derived from an EMBL/GenBank/DDBJ whole genome shotgun (WGS) entry which is preliminary data.</text>
</comment>
<dbReference type="Gene3D" id="3.10.105.10">
    <property type="entry name" value="Dipeptide-binding Protein, Domain 3"/>
    <property type="match status" value="1"/>
</dbReference>
<comment type="subcellular location">
    <subcellularLocation>
        <location evidence="1">Periplasm</location>
    </subcellularLocation>
</comment>